<keyword evidence="7" id="KW-1185">Reference proteome</keyword>
<dbReference type="AlphaFoldDB" id="A0A0D8XTD4"/>
<feature type="transmembrane region" description="Helical" evidence="5">
    <location>
        <begin position="57"/>
        <end position="79"/>
    </location>
</feature>
<organism evidence="6 7">
    <name type="scientific">Dictyocaulus viviparus</name>
    <name type="common">Bovine lungworm</name>
    <dbReference type="NCBI Taxonomy" id="29172"/>
    <lineage>
        <taxon>Eukaryota</taxon>
        <taxon>Metazoa</taxon>
        <taxon>Ecdysozoa</taxon>
        <taxon>Nematoda</taxon>
        <taxon>Chromadorea</taxon>
        <taxon>Rhabditida</taxon>
        <taxon>Rhabditina</taxon>
        <taxon>Rhabditomorpha</taxon>
        <taxon>Strongyloidea</taxon>
        <taxon>Metastrongylidae</taxon>
        <taxon>Dictyocaulus</taxon>
    </lineage>
</organism>
<accession>A0A0D8XTD4</accession>
<dbReference type="InterPro" id="IPR003689">
    <property type="entry name" value="ZIP"/>
</dbReference>
<reference evidence="6 7" key="1">
    <citation type="submission" date="2013-11" db="EMBL/GenBank/DDBJ databases">
        <title>Draft genome of the bovine lungworm Dictyocaulus viviparus.</title>
        <authorList>
            <person name="Mitreva M."/>
        </authorList>
    </citation>
    <scope>NUCLEOTIDE SEQUENCE [LARGE SCALE GENOMIC DNA]</scope>
    <source>
        <strain evidence="6 7">HannoverDv2000</strain>
    </source>
</reference>
<dbReference type="PANTHER" id="PTHR11040:SF76">
    <property type="entry name" value="ZINC TRANSPORTER ZIP3"/>
    <property type="match status" value="1"/>
</dbReference>
<dbReference type="PANTHER" id="PTHR11040">
    <property type="entry name" value="ZINC/IRON TRANSPORTER"/>
    <property type="match status" value="1"/>
</dbReference>
<feature type="transmembrane region" description="Helical" evidence="5">
    <location>
        <begin position="192"/>
        <end position="211"/>
    </location>
</feature>
<dbReference type="Pfam" id="PF02535">
    <property type="entry name" value="Zip"/>
    <property type="match status" value="1"/>
</dbReference>
<gene>
    <name evidence="6" type="ORF">DICVIV_08319</name>
</gene>
<comment type="subcellular location">
    <subcellularLocation>
        <location evidence="1">Membrane</location>
        <topology evidence="1">Multi-pass membrane protein</topology>
    </subcellularLocation>
</comment>
<sequence length="254" mass="28212">MLESEAVIQSYKMNIIILKAILLGVMVIITVIFGLIPIKLLQFLTTKSGIVENRASFIVSILSCFAGGVFLGVCFLDLLPDAYSSYSNWKAWSKFDSDYPFVSLIFVSGFFIVKIFEEIIGKFCGPESERNERRRHLSTFVSVENDFECRNAEHQQVNKNVDIAKSLTFIIALMFHASLEGFAFGVQRTLPSVASLFCGIIVHKAIVSFSVGMRLFEAHSDRIWLPIVCIVSVALVTPLGGTIGIVLEDPQMLA</sequence>
<keyword evidence="4 5" id="KW-0472">Membrane</keyword>
<reference evidence="7" key="2">
    <citation type="journal article" date="2016" name="Sci. Rep.">
        <title>Dictyocaulus viviparus genome, variome and transcriptome elucidate lungworm biology and support future intervention.</title>
        <authorList>
            <person name="McNulty S.N."/>
            <person name="Strube C."/>
            <person name="Rosa B.A."/>
            <person name="Martin J.C."/>
            <person name="Tyagi R."/>
            <person name="Choi Y.J."/>
            <person name="Wang Q."/>
            <person name="Hallsworth Pepin K."/>
            <person name="Zhang X."/>
            <person name="Ozersky P."/>
            <person name="Wilson R.K."/>
            <person name="Sternberg P.W."/>
            <person name="Gasser R.B."/>
            <person name="Mitreva M."/>
        </authorList>
    </citation>
    <scope>NUCLEOTIDE SEQUENCE [LARGE SCALE GENOMIC DNA]</scope>
    <source>
        <strain evidence="7">HannoverDv2000</strain>
    </source>
</reference>
<dbReference type="STRING" id="29172.A0A0D8XTD4"/>
<dbReference type="GO" id="GO:0005886">
    <property type="term" value="C:plasma membrane"/>
    <property type="evidence" value="ECO:0007669"/>
    <property type="project" value="TreeGrafter"/>
</dbReference>
<evidence type="ECO:0000256" key="1">
    <source>
        <dbReference type="ARBA" id="ARBA00004141"/>
    </source>
</evidence>
<feature type="transmembrane region" description="Helical" evidence="5">
    <location>
        <begin position="167"/>
        <end position="186"/>
    </location>
</feature>
<proteinExistence type="predicted"/>
<dbReference type="GO" id="GO:0005385">
    <property type="term" value="F:zinc ion transmembrane transporter activity"/>
    <property type="evidence" value="ECO:0007669"/>
    <property type="project" value="TreeGrafter"/>
</dbReference>
<evidence type="ECO:0000256" key="4">
    <source>
        <dbReference type="ARBA" id="ARBA00023136"/>
    </source>
</evidence>
<dbReference type="OrthoDB" id="448280at2759"/>
<evidence type="ECO:0000256" key="2">
    <source>
        <dbReference type="ARBA" id="ARBA00022692"/>
    </source>
</evidence>
<feature type="transmembrane region" description="Helical" evidence="5">
    <location>
        <begin position="15"/>
        <end position="36"/>
    </location>
</feature>
<evidence type="ECO:0000313" key="6">
    <source>
        <dbReference type="EMBL" id="KJH45641.1"/>
    </source>
</evidence>
<keyword evidence="2 5" id="KW-0812">Transmembrane</keyword>
<feature type="transmembrane region" description="Helical" evidence="5">
    <location>
        <begin position="99"/>
        <end position="116"/>
    </location>
</feature>
<evidence type="ECO:0000256" key="3">
    <source>
        <dbReference type="ARBA" id="ARBA00022989"/>
    </source>
</evidence>
<feature type="transmembrane region" description="Helical" evidence="5">
    <location>
        <begin position="223"/>
        <end position="247"/>
    </location>
</feature>
<evidence type="ECO:0000256" key="5">
    <source>
        <dbReference type="SAM" id="Phobius"/>
    </source>
</evidence>
<dbReference type="EMBL" id="KN716396">
    <property type="protein sequence ID" value="KJH45641.1"/>
    <property type="molecule type" value="Genomic_DNA"/>
</dbReference>
<dbReference type="Proteomes" id="UP000053766">
    <property type="component" value="Unassembled WGS sequence"/>
</dbReference>
<evidence type="ECO:0000313" key="7">
    <source>
        <dbReference type="Proteomes" id="UP000053766"/>
    </source>
</evidence>
<keyword evidence="3 5" id="KW-1133">Transmembrane helix</keyword>
<protein>
    <submittedName>
        <fullName evidence="6">Metal cation transporter, ZIP family</fullName>
    </submittedName>
</protein>
<name>A0A0D8XTD4_DICVI</name>